<keyword evidence="2" id="KW-1185">Reference proteome</keyword>
<organism evidence="1 2">
    <name type="scientific">Kipferlia bialata</name>
    <dbReference type="NCBI Taxonomy" id="797122"/>
    <lineage>
        <taxon>Eukaryota</taxon>
        <taxon>Metamonada</taxon>
        <taxon>Carpediemonas-like organisms</taxon>
        <taxon>Kipferlia</taxon>
    </lineage>
</organism>
<accession>A0A9K3CYT9</accession>
<evidence type="ECO:0000313" key="1">
    <source>
        <dbReference type="EMBL" id="GIQ84773.1"/>
    </source>
</evidence>
<name>A0A9K3CYT9_9EUKA</name>
<dbReference type="Proteomes" id="UP000265618">
    <property type="component" value="Unassembled WGS sequence"/>
</dbReference>
<proteinExistence type="predicted"/>
<dbReference type="EMBL" id="BDIP01001615">
    <property type="protein sequence ID" value="GIQ84773.1"/>
    <property type="molecule type" value="Genomic_DNA"/>
</dbReference>
<gene>
    <name evidence="1" type="ORF">KIPB_006328</name>
</gene>
<dbReference type="AlphaFoldDB" id="A0A9K3CYT9"/>
<protein>
    <submittedName>
        <fullName evidence="1">Uncharacterized protein</fullName>
    </submittedName>
</protein>
<comment type="caution">
    <text evidence="1">The sequence shown here is derived from an EMBL/GenBank/DDBJ whole genome shotgun (WGS) entry which is preliminary data.</text>
</comment>
<evidence type="ECO:0000313" key="2">
    <source>
        <dbReference type="Proteomes" id="UP000265618"/>
    </source>
</evidence>
<reference evidence="1 2" key="1">
    <citation type="journal article" date="2018" name="PLoS ONE">
        <title>The draft genome of Kipferlia bialata reveals reductive genome evolution in fornicate parasites.</title>
        <authorList>
            <person name="Tanifuji G."/>
            <person name="Takabayashi S."/>
            <person name="Kume K."/>
            <person name="Takagi M."/>
            <person name="Nakayama T."/>
            <person name="Kamikawa R."/>
            <person name="Inagaki Y."/>
            <person name="Hashimoto T."/>
        </authorList>
    </citation>
    <scope>NUCLEOTIDE SEQUENCE [LARGE SCALE GENOMIC DNA]</scope>
    <source>
        <strain evidence="1">NY0173</strain>
    </source>
</reference>
<sequence>MQAEFDSFGQSLDTIEDSERERERVEDVELLLESGIGLHRVNDLDAATTKYIRAYAAVCDLSKSKQRETLLHRISGLFLSLGEYSLASDCLSRAHPSQTFTLPCSLCVDAYISDREDSFSAANSSAEPSECLSFGINTYPQD</sequence>